<evidence type="ECO:0000256" key="3">
    <source>
        <dbReference type="SAM" id="Phobius"/>
    </source>
</evidence>
<keyword evidence="3" id="KW-1133">Transmembrane helix</keyword>
<dbReference type="InterPro" id="IPR012338">
    <property type="entry name" value="Beta-lactam/transpept-like"/>
</dbReference>
<name>K1YE34_9BACT</name>
<dbReference type="AlphaFoldDB" id="K1YE34"/>
<feature type="domain" description="Penicillin-binding protein transpeptidase" evidence="4">
    <location>
        <begin position="386"/>
        <end position="621"/>
    </location>
</feature>
<accession>K1YE34</accession>
<dbReference type="SUPFAM" id="SSF56519">
    <property type="entry name" value="Penicillin binding protein dimerisation domain"/>
    <property type="match status" value="1"/>
</dbReference>
<feature type="non-terminal residue" evidence="5">
    <location>
        <position position="621"/>
    </location>
</feature>
<gene>
    <name evidence="5" type="ORF">ACD_78C00023G0001</name>
</gene>
<evidence type="ECO:0000259" key="4">
    <source>
        <dbReference type="Pfam" id="PF00905"/>
    </source>
</evidence>
<dbReference type="GO" id="GO:0008800">
    <property type="term" value="F:beta-lactamase activity"/>
    <property type="evidence" value="ECO:0007669"/>
    <property type="project" value="UniProtKB-EC"/>
</dbReference>
<dbReference type="GO" id="GO:0046677">
    <property type="term" value="P:response to antibiotic"/>
    <property type="evidence" value="ECO:0007669"/>
    <property type="project" value="UniProtKB-KW"/>
</dbReference>
<dbReference type="GO" id="GO:0071555">
    <property type="term" value="P:cell wall organization"/>
    <property type="evidence" value="ECO:0007669"/>
    <property type="project" value="TreeGrafter"/>
</dbReference>
<organism evidence="5">
    <name type="scientific">uncultured bacterium</name>
    <name type="common">gcode 4</name>
    <dbReference type="NCBI Taxonomy" id="1234023"/>
    <lineage>
        <taxon>Bacteria</taxon>
        <taxon>environmental samples</taxon>
    </lineage>
</organism>
<dbReference type="Gene3D" id="3.90.1310.10">
    <property type="entry name" value="Penicillin-binding protein 2a (Domain 2)"/>
    <property type="match status" value="1"/>
</dbReference>
<reference evidence="5" key="1">
    <citation type="journal article" date="2012" name="Science">
        <title>Fermentation, hydrogen, and sulfur metabolism in multiple uncultivated bacterial phyla.</title>
        <authorList>
            <person name="Wrighton K.C."/>
            <person name="Thomas B.C."/>
            <person name="Sharon I."/>
            <person name="Miller C.S."/>
            <person name="Castelle C.J."/>
            <person name="VerBerkmoes N.C."/>
            <person name="Wilkins M.J."/>
            <person name="Hettich R.L."/>
            <person name="Lipton M.S."/>
            <person name="Williams K.H."/>
            <person name="Long P.E."/>
            <person name="Banfield J.F."/>
        </authorList>
    </citation>
    <scope>NUCLEOTIDE SEQUENCE [LARGE SCALE GENOMIC DNA]</scope>
</reference>
<dbReference type="InterPro" id="IPR036138">
    <property type="entry name" value="PBP_dimer_sf"/>
</dbReference>
<dbReference type="EMBL" id="AMFJ01034023">
    <property type="protein sequence ID" value="EKD30518.1"/>
    <property type="molecule type" value="Genomic_DNA"/>
</dbReference>
<evidence type="ECO:0000256" key="2">
    <source>
        <dbReference type="ARBA" id="ARBA00023136"/>
    </source>
</evidence>
<dbReference type="GO" id="GO:0008658">
    <property type="term" value="F:penicillin binding"/>
    <property type="evidence" value="ECO:0007669"/>
    <property type="project" value="InterPro"/>
</dbReference>
<dbReference type="GO" id="GO:0005886">
    <property type="term" value="C:plasma membrane"/>
    <property type="evidence" value="ECO:0007669"/>
    <property type="project" value="TreeGrafter"/>
</dbReference>
<comment type="subcellular location">
    <subcellularLocation>
        <location evidence="1">Membrane</location>
    </subcellularLocation>
</comment>
<comment type="caution">
    <text evidence="5">The sequence shown here is derived from an EMBL/GenBank/DDBJ whole genome shotgun (WGS) entry which is preliminary data.</text>
</comment>
<evidence type="ECO:0000256" key="1">
    <source>
        <dbReference type="ARBA" id="ARBA00004370"/>
    </source>
</evidence>
<dbReference type="PANTHER" id="PTHR30627:SF1">
    <property type="entry name" value="PEPTIDOGLYCAN D,D-TRANSPEPTIDASE FTSI"/>
    <property type="match status" value="1"/>
</dbReference>
<dbReference type="InterPro" id="IPR050515">
    <property type="entry name" value="Beta-lactam/transpept"/>
</dbReference>
<sequence length="621" mass="70260">MKIPAHISRLALRLLNRLMNTDRVRLVFYIFVGFGVIIVWMAFKYTVFEYDYYRKLADKQQMITVKNPVSRGTIYSNNTPTGVFATSTDLSDLAVDPKGVGSKEKLVTFLGDVIFEELCSKGFDEQCGEDVFEYLKQAIPEDTTIITEENIKTRIREDVLRKISKEFVDSVIVKENLSEEEIKDTMPLTEWSGSVFSLINGSLYVNPSRIESPDLLTEHLAALLSLPKEEVTYKLSKRIIRYIKILRKMGLATRDMIDTRIQAEKTNIAQGRMVEAESIYHFFILEPRPTRFYPEKNMGGQLIGFVDNEGDGQYGIEGYFNEELKGKEGVSIAKKDISGRTIGSFDLGERKMVNGTDITLTIDRNIQKEVTKILSDGIKEFRANKGSVVVMDPKTGAVVAMVSYPDFDPNNFGDVYELERVSYNKYPNPGFDLLGMPLFVEDSTKGIPIMVGKNKISLRGATEGEISNRAIPKYKYKNMFGPGVYEVDPVSSLYEPGSVFKAITTAIGIDTGDIKPTDTYTDRWFVEIDNFKISNVSSECIGRHTYMHALDWSCNVGMIDIVQKIGKSLFYKYINDFGFGGKTNITLEWEVYGRIDPYEKWSRAKLFTMAFGQGITATVLQ</sequence>
<dbReference type="InterPro" id="IPR001460">
    <property type="entry name" value="PCN-bd_Tpept"/>
</dbReference>
<dbReference type="SUPFAM" id="SSF56601">
    <property type="entry name" value="beta-lactamase/transpeptidase-like"/>
    <property type="match status" value="1"/>
</dbReference>
<keyword evidence="2 3" id="KW-0472">Membrane</keyword>
<proteinExistence type="predicted"/>
<feature type="transmembrane region" description="Helical" evidence="3">
    <location>
        <begin position="26"/>
        <end position="43"/>
    </location>
</feature>
<dbReference type="PANTHER" id="PTHR30627">
    <property type="entry name" value="PEPTIDOGLYCAN D,D-TRANSPEPTIDASE"/>
    <property type="match status" value="1"/>
</dbReference>
<keyword evidence="3" id="KW-0812">Transmembrane</keyword>
<protein>
    <recommendedName>
        <fullName evidence="4">Penicillin-binding protein transpeptidase domain-containing protein</fullName>
    </recommendedName>
</protein>
<dbReference type="Pfam" id="PF00905">
    <property type="entry name" value="Transpeptidase"/>
    <property type="match status" value="1"/>
</dbReference>
<dbReference type="Gene3D" id="3.40.710.10">
    <property type="entry name" value="DD-peptidase/beta-lactamase superfamily"/>
    <property type="match status" value="1"/>
</dbReference>
<evidence type="ECO:0000313" key="5">
    <source>
        <dbReference type="EMBL" id="EKD30518.1"/>
    </source>
</evidence>